<keyword evidence="6" id="KW-0449">Lipoprotein</keyword>
<feature type="region of interest" description="Disordered" evidence="7">
    <location>
        <begin position="72"/>
        <end position="101"/>
    </location>
</feature>
<evidence type="ECO:0000256" key="2">
    <source>
        <dbReference type="ARBA" id="ARBA00010235"/>
    </source>
</evidence>
<dbReference type="EMBL" id="CAJVCH010004042">
    <property type="protein sequence ID" value="CAG7651477.1"/>
    <property type="molecule type" value="Genomic_DNA"/>
</dbReference>
<evidence type="ECO:0000256" key="6">
    <source>
        <dbReference type="ARBA" id="ARBA00023288"/>
    </source>
</evidence>
<gene>
    <name evidence="8" type="ORF">AFUS01_LOCUS763</name>
</gene>
<comment type="caution">
    <text evidence="8">The sequence shown here is derived from an EMBL/GenBank/DDBJ whole genome shotgun (WGS) entry which is preliminary data.</text>
</comment>
<dbReference type="GO" id="GO:0030672">
    <property type="term" value="C:synaptic vesicle membrane"/>
    <property type="evidence" value="ECO:0007669"/>
    <property type="project" value="TreeGrafter"/>
</dbReference>
<dbReference type="OrthoDB" id="10035640at2759"/>
<comment type="similarity">
    <text evidence="2">Belongs to the BORCS5 family.</text>
</comment>
<dbReference type="GO" id="GO:0032418">
    <property type="term" value="P:lysosome localization"/>
    <property type="evidence" value="ECO:0007669"/>
    <property type="project" value="InterPro"/>
</dbReference>
<dbReference type="PANTHER" id="PTHR31634:SF2">
    <property type="entry name" value="BLOC-1-RELATED COMPLEX SUBUNIT 5"/>
    <property type="match status" value="1"/>
</dbReference>
<sequence length="260" mass="29044">MGSEQSSQHGHSKSRGKNPKRSQSAGNENEGYQRGSDRILGNTSPRPSICSDSDIPYISYATTRPISEDLPDRKSKWIDAKPKTRDKQINREKRDSKSKSAGSIVIVKAASEAPTVEKDPLFCRLLEIPPFAPIIRGSLKIPWTKDPEISEKIDSSPLVRIGILFEERLRKQAEIVIREQAVVVQSIHEVDASVGCIVKSVTDRQKQFAKHVDKLNKVSELSHSLSKCHCVLNETLEAIELLNNLLPSDLRLEPFVWTTG</sequence>
<dbReference type="GO" id="GO:0072384">
    <property type="term" value="P:organelle transport along microtubule"/>
    <property type="evidence" value="ECO:0007669"/>
    <property type="project" value="TreeGrafter"/>
</dbReference>
<dbReference type="Proteomes" id="UP000708208">
    <property type="component" value="Unassembled WGS sequence"/>
</dbReference>
<feature type="compositionally biased region" description="Basic residues" evidence="7">
    <location>
        <begin position="10"/>
        <end position="20"/>
    </location>
</feature>
<dbReference type="PANTHER" id="PTHR31634">
    <property type="entry name" value="BLOC-1-RELATED COMPLEX SUBUNIT 5"/>
    <property type="match status" value="1"/>
</dbReference>
<organism evidence="8 9">
    <name type="scientific">Allacma fusca</name>
    <dbReference type="NCBI Taxonomy" id="39272"/>
    <lineage>
        <taxon>Eukaryota</taxon>
        <taxon>Metazoa</taxon>
        <taxon>Ecdysozoa</taxon>
        <taxon>Arthropoda</taxon>
        <taxon>Hexapoda</taxon>
        <taxon>Collembola</taxon>
        <taxon>Symphypleona</taxon>
        <taxon>Sminthuridae</taxon>
        <taxon>Allacma</taxon>
    </lineage>
</organism>
<feature type="region of interest" description="Disordered" evidence="7">
    <location>
        <begin position="1"/>
        <end position="54"/>
    </location>
</feature>
<dbReference type="Pfam" id="PF10158">
    <property type="entry name" value="LOH1CR12"/>
    <property type="match status" value="1"/>
</dbReference>
<name>A0A8J2NR41_9HEXA</name>
<keyword evidence="9" id="KW-1185">Reference proteome</keyword>
<keyword evidence="4" id="KW-0472">Membrane</keyword>
<evidence type="ECO:0000256" key="4">
    <source>
        <dbReference type="ARBA" id="ARBA00023136"/>
    </source>
</evidence>
<dbReference type="InterPro" id="IPR018780">
    <property type="entry name" value="TBORCS5"/>
</dbReference>
<protein>
    <recommendedName>
        <fullName evidence="3">BLOC-1-related complex subunit 5</fullName>
    </recommendedName>
</protein>
<comment type="subcellular location">
    <subcellularLocation>
        <location evidence="1">Lysosome membrane</location>
        <topology evidence="1">Lipid-anchor</topology>
        <orientation evidence="1">Cytoplasmic side</orientation>
    </subcellularLocation>
</comment>
<accession>A0A8J2NR41</accession>
<evidence type="ECO:0000313" key="9">
    <source>
        <dbReference type="Proteomes" id="UP000708208"/>
    </source>
</evidence>
<dbReference type="AlphaFoldDB" id="A0A8J2NR41"/>
<evidence type="ECO:0000313" key="8">
    <source>
        <dbReference type="EMBL" id="CAG7651477.1"/>
    </source>
</evidence>
<evidence type="ECO:0000256" key="5">
    <source>
        <dbReference type="ARBA" id="ARBA00023228"/>
    </source>
</evidence>
<dbReference type="CDD" id="cd22789">
    <property type="entry name" value="BORCS5-like"/>
    <property type="match status" value="1"/>
</dbReference>
<proteinExistence type="inferred from homology"/>
<evidence type="ECO:0000256" key="1">
    <source>
        <dbReference type="ARBA" id="ARBA00004122"/>
    </source>
</evidence>
<dbReference type="GO" id="GO:0098574">
    <property type="term" value="C:cytoplasmic side of lysosomal membrane"/>
    <property type="evidence" value="ECO:0007669"/>
    <property type="project" value="TreeGrafter"/>
</dbReference>
<keyword evidence="5" id="KW-0458">Lysosome</keyword>
<dbReference type="GO" id="GO:0099078">
    <property type="term" value="C:BORC complex"/>
    <property type="evidence" value="ECO:0007669"/>
    <property type="project" value="TreeGrafter"/>
</dbReference>
<evidence type="ECO:0000256" key="3">
    <source>
        <dbReference type="ARBA" id="ARBA00022300"/>
    </source>
</evidence>
<feature type="compositionally biased region" description="Basic and acidic residues" evidence="7">
    <location>
        <begin position="72"/>
        <end position="98"/>
    </location>
</feature>
<evidence type="ECO:0000256" key="7">
    <source>
        <dbReference type="SAM" id="MobiDB-lite"/>
    </source>
</evidence>
<dbReference type="GO" id="GO:1903744">
    <property type="term" value="P:positive regulation of anterograde synaptic vesicle transport"/>
    <property type="evidence" value="ECO:0007669"/>
    <property type="project" value="TreeGrafter"/>
</dbReference>
<reference evidence="8" key="1">
    <citation type="submission" date="2021-06" db="EMBL/GenBank/DDBJ databases">
        <authorList>
            <person name="Hodson N. C."/>
            <person name="Mongue J. A."/>
            <person name="Jaron S. K."/>
        </authorList>
    </citation>
    <scope>NUCLEOTIDE SEQUENCE</scope>
</reference>